<sequence length="406" mass="45072">MTFVNAPAASRGTRFTGTGFTGTRGEMFRLAFKTALFTLLTLGLYRFWAKTRLRRYYWSAVQPCGVPLEYAGQGVEKLLGFLIAVVFLAFYIGIVNLVLMFASFALFQGNVTAYALSFIGILPLYFFATYRARRYVLARTRWRGIRFGLEAGAWRYAARALMHWAITICTLGLLWPRMTFYLEKFRTDRTTFGSHRLCQTGRWQMLFPLWLNVILPVGIGAGLIWAMITRDLPASAAVLVVVMVLWMLWGMLHYKVQSKRLLANAKELRLQTGEAVGLIAKPRTGRVLGIYLGGYALIYMIFGAVFGVIGGMVFASGLTLDGWVTPQSGGIAQGLAVSLGAVLYFGVFLFWISLTQVFVTLPLWRHYAQTLEITGVRALGGIHQAARDEALEAGGFAEALDLGAAI</sequence>
<evidence type="ECO:0000313" key="3">
    <source>
        <dbReference type="Proteomes" id="UP000193862"/>
    </source>
</evidence>
<reference evidence="2 3" key="1">
    <citation type="submission" date="2017-03" db="EMBL/GenBank/DDBJ databases">
        <authorList>
            <person name="Afonso C.L."/>
            <person name="Miller P.J."/>
            <person name="Scott M.A."/>
            <person name="Spackman E."/>
            <person name="Goraichik I."/>
            <person name="Dimitrov K.M."/>
            <person name="Suarez D.L."/>
            <person name="Swayne D.E."/>
        </authorList>
    </citation>
    <scope>NUCLEOTIDE SEQUENCE [LARGE SCALE GENOMIC DNA]</scope>
    <source>
        <strain evidence="2 3">CECT 8620</strain>
    </source>
</reference>
<feature type="transmembrane region" description="Helical" evidence="1">
    <location>
        <begin position="335"/>
        <end position="359"/>
    </location>
</feature>
<name>A0A1Y5RJ84_9RHOB</name>
<feature type="transmembrane region" description="Helical" evidence="1">
    <location>
        <begin position="288"/>
        <end position="315"/>
    </location>
</feature>
<protein>
    <recommendedName>
        <fullName evidence="4">Inner membrane protein YjgN</fullName>
    </recommendedName>
</protein>
<dbReference type="Proteomes" id="UP000193862">
    <property type="component" value="Unassembled WGS sequence"/>
</dbReference>
<dbReference type="RefSeq" id="WP_234990348.1">
    <property type="nucleotide sequence ID" value="NZ_FWFS01000001.1"/>
</dbReference>
<feature type="transmembrane region" description="Helical" evidence="1">
    <location>
        <begin position="113"/>
        <end position="132"/>
    </location>
</feature>
<evidence type="ECO:0008006" key="4">
    <source>
        <dbReference type="Google" id="ProtNLM"/>
    </source>
</evidence>
<gene>
    <name evidence="2" type="ORF">AQS8620_00412</name>
</gene>
<dbReference type="EMBL" id="FWFS01000001">
    <property type="protein sequence ID" value="SLN18866.1"/>
    <property type="molecule type" value="Genomic_DNA"/>
</dbReference>
<keyword evidence="1" id="KW-0812">Transmembrane</keyword>
<keyword evidence="1" id="KW-1133">Transmembrane helix</keyword>
<feature type="transmembrane region" description="Helical" evidence="1">
    <location>
        <begin position="234"/>
        <end position="252"/>
    </location>
</feature>
<evidence type="ECO:0000256" key="1">
    <source>
        <dbReference type="SAM" id="Phobius"/>
    </source>
</evidence>
<dbReference type="AlphaFoldDB" id="A0A1Y5RJ84"/>
<keyword evidence="1" id="KW-0472">Membrane</keyword>
<feature type="transmembrane region" description="Helical" evidence="1">
    <location>
        <begin position="78"/>
        <end position="107"/>
    </location>
</feature>
<proteinExistence type="predicted"/>
<dbReference type="Pfam" id="PF05987">
    <property type="entry name" value="DUF898"/>
    <property type="match status" value="1"/>
</dbReference>
<feature type="transmembrane region" description="Helical" evidence="1">
    <location>
        <begin position="30"/>
        <end position="48"/>
    </location>
</feature>
<evidence type="ECO:0000313" key="2">
    <source>
        <dbReference type="EMBL" id="SLN18866.1"/>
    </source>
</evidence>
<accession>A0A1Y5RJ84</accession>
<keyword evidence="3" id="KW-1185">Reference proteome</keyword>
<dbReference type="InterPro" id="IPR010295">
    <property type="entry name" value="DUF898"/>
</dbReference>
<feature type="transmembrane region" description="Helical" evidence="1">
    <location>
        <begin position="209"/>
        <end position="228"/>
    </location>
</feature>
<organism evidence="2 3">
    <name type="scientific">Aquimixticola soesokkakensis</name>
    <dbReference type="NCBI Taxonomy" id="1519096"/>
    <lineage>
        <taxon>Bacteria</taxon>
        <taxon>Pseudomonadati</taxon>
        <taxon>Pseudomonadota</taxon>
        <taxon>Alphaproteobacteria</taxon>
        <taxon>Rhodobacterales</taxon>
        <taxon>Paracoccaceae</taxon>
        <taxon>Aquimixticola</taxon>
    </lineage>
</organism>